<protein>
    <submittedName>
        <fullName evidence="1">Uncharacterized protein</fullName>
    </submittedName>
</protein>
<accession>A0A5N7J308</accession>
<dbReference type="EMBL" id="SPSF01000032">
    <property type="protein sequence ID" value="MPQ63121.1"/>
    <property type="molecule type" value="Genomic_DNA"/>
</dbReference>
<proteinExistence type="predicted"/>
<organism evidence="1 2">
    <name type="scientific">Clostridium estertheticum</name>
    <dbReference type="NCBI Taxonomy" id="238834"/>
    <lineage>
        <taxon>Bacteria</taxon>
        <taxon>Bacillati</taxon>
        <taxon>Bacillota</taxon>
        <taxon>Clostridia</taxon>
        <taxon>Eubacteriales</taxon>
        <taxon>Clostridiaceae</taxon>
        <taxon>Clostridium</taxon>
    </lineage>
</organism>
<name>A0A5N7J308_9CLOT</name>
<dbReference type="RefSeq" id="WP_152752675.1">
    <property type="nucleotide sequence ID" value="NZ_SPSE01000033.1"/>
</dbReference>
<evidence type="ECO:0000313" key="2">
    <source>
        <dbReference type="Proteomes" id="UP000342249"/>
    </source>
</evidence>
<dbReference type="Proteomes" id="UP000342249">
    <property type="component" value="Unassembled WGS sequence"/>
</dbReference>
<reference evidence="1 2" key="1">
    <citation type="journal article" date="2019" name="Lett. Appl. Microbiol.">
        <title>A case of 'blown pack' spoilage of vacuum-packaged pork likely associated with Clostridium estertheticum in Canada.</title>
        <authorList>
            <person name="Zhang P."/>
            <person name="Ward P."/>
            <person name="McMullen L.M."/>
            <person name="Yang X."/>
        </authorList>
    </citation>
    <scope>NUCLEOTIDE SEQUENCE [LARGE SCALE GENOMIC DNA]</scope>
    <source>
        <strain evidence="1 2">MA19</strain>
    </source>
</reference>
<dbReference type="AlphaFoldDB" id="A0A5N7J308"/>
<sequence>MIISRNIGQVEMDLFKDLEAKISFTDLCQPAGTIEFNGYDGFLLNDILLFSFRYNNFIFEAKIRDGIVFVRRNELYQHSEQVLDSIGCTKVAIQWDIGSIGCGVIGPSSKGDMNCHMRSVKTPITTQPREIINILRKNNLLNNQIYSNISDLFLTVTDCIDFCEQDIRRYGAEKMFWDKGSGMDTLIPKREPDITIGIATFLNTYAALYNFDVNCETQVGNGSIDFTISATVKDIGIGRIAIEAKKADSNDLKKGLEKQLPEYMNRLRTDYGIYLVYWMKSYDYSFPQEETYAQLQINKLNAIQYVGNIRTLSINLSRQKSPSQL</sequence>
<evidence type="ECO:0000313" key="1">
    <source>
        <dbReference type="EMBL" id="MPQ63121.1"/>
    </source>
</evidence>
<comment type="caution">
    <text evidence="1">The sequence shown here is derived from an EMBL/GenBank/DDBJ whole genome shotgun (WGS) entry which is preliminary data.</text>
</comment>
<gene>
    <name evidence="1" type="ORF">E4V82_13500</name>
</gene>